<name>A0A6S7K263_PARCT</name>
<gene>
    <name evidence="3" type="ORF">PACLA_8A047578</name>
</gene>
<dbReference type="InterPro" id="IPR035983">
    <property type="entry name" value="Hect_E3_ubiquitin_ligase"/>
</dbReference>
<dbReference type="AlphaFoldDB" id="A0A6S7K263"/>
<feature type="non-terminal residue" evidence="3">
    <location>
        <position position="1"/>
    </location>
</feature>
<keyword evidence="1 2" id="KW-0833">Ubl conjugation pathway</keyword>
<dbReference type="Gene3D" id="3.90.1750.10">
    <property type="entry name" value="Hect, E3 ligase catalytic domains"/>
    <property type="match status" value="1"/>
</dbReference>
<dbReference type="PROSITE" id="PS50237">
    <property type="entry name" value="HECT"/>
    <property type="match status" value="1"/>
</dbReference>
<dbReference type="Proteomes" id="UP001152795">
    <property type="component" value="Unassembled WGS sequence"/>
</dbReference>
<keyword evidence="4" id="KW-1185">Reference proteome</keyword>
<evidence type="ECO:0000313" key="4">
    <source>
        <dbReference type="Proteomes" id="UP001152795"/>
    </source>
</evidence>
<evidence type="ECO:0000256" key="2">
    <source>
        <dbReference type="PROSITE-ProRule" id="PRU00104"/>
    </source>
</evidence>
<proteinExistence type="predicted"/>
<dbReference type="InterPro" id="IPR000569">
    <property type="entry name" value="HECT_dom"/>
</dbReference>
<dbReference type="GO" id="GO:0004842">
    <property type="term" value="F:ubiquitin-protein transferase activity"/>
    <property type="evidence" value="ECO:0007669"/>
    <property type="project" value="InterPro"/>
</dbReference>
<dbReference type="OrthoDB" id="5988852at2759"/>
<protein>
    <submittedName>
        <fullName evidence="3">Leucine-rich repeat-containing DDB_G0290503 isoform X1</fullName>
    </submittedName>
</protein>
<accession>A0A6S7K263</accession>
<reference evidence="3" key="1">
    <citation type="submission" date="2020-04" db="EMBL/GenBank/DDBJ databases">
        <authorList>
            <person name="Alioto T."/>
            <person name="Alioto T."/>
            <person name="Gomez Garrido J."/>
        </authorList>
    </citation>
    <scope>NUCLEOTIDE SEQUENCE</scope>
    <source>
        <strain evidence="3">A484AB</strain>
    </source>
</reference>
<dbReference type="SUPFAM" id="SSF56204">
    <property type="entry name" value="Hect, E3 ligase catalytic domain"/>
    <property type="match status" value="1"/>
</dbReference>
<comment type="caution">
    <text evidence="3">The sequence shown here is derived from an EMBL/GenBank/DDBJ whole genome shotgun (WGS) entry which is preliminary data.</text>
</comment>
<dbReference type="EMBL" id="CACRXK020023143">
    <property type="protein sequence ID" value="CAB4037481.1"/>
    <property type="molecule type" value="Genomic_DNA"/>
</dbReference>
<organism evidence="3 4">
    <name type="scientific">Paramuricea clavata</name>
    <name type="common">Red gorgonian</name>
    <name type="synonym">Violescent sea-whip</name>
    <dbReference type="NCBI Taxonomy" id="317549"/>
    <lineage>
        <taxon>Eukaryota</taxon>
        <taxon>Metazoa</taxon>
        <taxon>Cnidaria</taxon>
        <taxon>Anthozoa</taxon>
        <taxon>Octocorallia</taxon>
        <taxon>Malacalcyonacea</taxon>
        <taxon>Plexauridae</taxon>
        <taxon>Paramuricea</taxon>
    </lineage>
</organism>
<evidence type="ECO:0000256" key="1">
    <source>
        <dbReference type="ARBA" id="ARBA00022786"/>
    </source>
</evidence>
<sequence length="259" mass="28957">MDEVVELPATEKTVEEVPKPKNLPLDVQDVTVSLEGETSYILINRYDVLKTALEEVKSIENPRVTLEVSFDNETAQDNGGPRREFFRICLNEIKTTYFDNGLKAHLADDYTIVGLIMALSTLQNGAIPRFLNEEDLQALFSPKTPTNLCIAKLQNGFDMLGLCQIGHCLPTFQNLFRAAPAASLTRRKLTEVDSNAYRRENEIYALFAKYTRKAASGQRGSVTLEHILQFATCSDEEPLLGFAVHPCIEFVDASFESNS</sequence>
<comment type="caution">
    <text evidence="2">Lacks conserved residue(s) required for the propagation of feature annotation.</text>
</comment>
<evidence type="ECO:0000313" key="3">
    <source>
        <dbReference type="EMBL" id="CAB4037481.1"/>
    </source>
</evidence>